<feature type="region of interest" description="Disordered" evidence="1">
    <location>
        <begin position="1"/>
        <end position="21"/>
    </location>
</feature>
<name>A0A3G9J2D1_9BACL</name>
<keyword evidence="3" id="KW-1185">Reference proteome</keyword>
<dbReference type="KEGG" id="pbk:Back11_13360"/>
<reference evidence="2 3" key="1">
    <citation type="submission" date="2018-11" db="EMBL/GenBank/DDBJ databases">
        <title>Complete genome sequence of Paenibacillus baekrokdamisoli strain KCTC 33723.</title>
        <authorList>
            <person name="Kang S.W."/>
            <person name="Lee K.C."/>
            <person name="Kim K.K."/>
            <person name="Kim J.S."/>
            <person name="Kim D.S."/>
            <person name="Ko S.H."/>
            <person name="Yang S.H."/>
            <person name="Lee J.S."/>
        </authorList>
    </citation>
    <scope>NUCLEOTIDE SEQUENCE [LARGE SCALE GENOMIC DNA]</scope>
    <source>
        <strain evidence="2 3">KCTC 33723</strain>
    </source>
</reference>
<dbReference type="InterPro" id="IPR043737">
    <property type="entry name" value="DUF5682"/>
</dbReference>
<dbReference type="AlphaFoldDB" id="A0A3G9J2D1"/>
<proteinExistence type="predicted"/>
<gene>
    <name evidence="2" type="ORF">Back11_13360</name>
</gene>
<organism evidence="2 3">
    <name type="scientific">Paenibacillus baekrokdamisoli</name>
    <dbReference type="NCBI Taxonomy" id="1712516"/>
    <lineage>
        <taxon>Bacteria</taxon>
        <taxon>Bacillati</taxon>
        <taxon>Bacillota</taxon>
        <taxon>Bacilli</taxon>
        <taxon>Bacillales</taxon>
        <taxon>Paenibacillaceae</taxon>
        <taxon>Paenibacillus</taxon>
    </lineage>
</organism>
<evidence type="ECO:0000256" key="1">
    <source>
        <dbReference type="SAM" id="MobiDB-lite"/>
    </source>
</evidence>
<evidence type="ECO:0000313" key="2">
    <source>
        <dbReference type="EMBL" id="BBH19991.1"/>
    </source>
</evidence>
<dbReference type="Proteomes" id="UP000275368">
    <property type="component" value="Chromosome"/>
</dbReference>
<dbReference type="Pfam" id="PF18934">
    <property type="entry name" value="DUF5682"/>
    <property type="match status" value="1"/>
</dbReference>
<evidence type="ECO:0000313" key="3">
    <source>
        <dbReference type="Proteomes" id="UP000275368"/>
    </source>
</evidence>
<sequence length="811" mass="90993">MSSESNMSADHTIGRTPTGSEQNEDFHVFGIRHLSPAGAHHLLSFLDTIQPTAILVEGPSDASGVIAQLTSRGVVPPIAILAYTDQLPIRTLLYPLAEYSPEYQAFVWANRHGVHTEFIDLPSETALALHEQRRAWRTNSLLAEDEQEDQQDELEAGQSAAAVENGLQAYLRKQNERYEHIAELAGEPSYDAYWERHFEHNLQKDAYRHAVYEFSAQMRELSELDEREHDAAETAYNEIREAYMRRRIQEVLQAGHAPNKVVVVTGAHHASALDLRFPVMTDKQHASLPKVPTKLTLMPYSFYKLSTHSGYGAGNQAPAYFTLFWECLQKGDLSQLPSLYFSHVAARLREQGNFRSTAALIEAVRLAEALASLQGGSQPTWQDLRDAAVVCLGYGELSTIADALARTDVGTAIGSLPEGVSQTPIQDDMNRELKRLKLEKYKSTVAVTLQLDLRENRRVQSEEAAFIDLKRSVLLHRLELLGINFARKQRVNQEAASWAEHWVLQWTPEAEIQVVESTLKGETIELAAAFVLNERLESCVDIAESSKLIRLACDCGIPKLMEQARNTLQELAVDAGNFNQIASSAYDLSVLIQYGSLRKIETDSLIPLLQQLFLRGALLLSDAANCNDDASKGVVDAIQTLHGVAQEHFEIVDDGLWLQKLHELSSRDDRNAKCSGFAFAILLERNEVSEEQSAQEVSRRLSPGIPTDLGAGWFEGLSMRNRYALLSRLSLWRQLDNYMESLEEEQFHRSLVFLRRAFGSFEPREKAAIAEMMGDIWGVDTDQTGEMLQRPLSEEEKGKLDELNDFDFGDL</sequence>
<protein>
    <submittedName>
        <fullName evidence="2">Uncharacterized protein</fullName>
    </submittedName>
</protein>
<dbReference type="EMBL" id="AP019308">
    <property type="protein sequence ID" value="BBH19991.1"/>
    <property type="molecule type" value="Genomic_DNA"/>
</dbReference>
<accession>A0A3G9J2D1</accession>